<dbReference type="RefSeq" id="WP_120469361.1">
    <property type="nucleotide sequence ID" value="NZ_RAYQ01000010.1"/>
</dbReference>
<protein>
    <recommendedName>
        <fullName evidence="1">DUF6870 domain-containing protein</fullName>
    </recommendedName>
</protein>
<gene>
    <name evidence="2" type="ORF">D7V94_10055</name>
</gene>
<comment type="caution">
    <text evidence="2">The sequence shown here is derived from an EMBL/GenBank/DDBJ whole genome shotgun (WGS) entry which is preliminary data.</text>
</comment>
<keyword evidence="3" id="KW-1185">Reference proteome</keyword>
<name>A0A3A9AVI4_9FIRM</name>
<organism evidence="2 3">
    <name type="scientific">Parablautia intestinalis</name>
    <dbReference type="NCBI Taxonomy" id="2320100"/>
    <lineage>
        <taxon>Bacteria</taxon>
        <taxon>Bacillati</taxon>
        <taxon>Bacillota</taxon>
        <taxon>Clostridia</taxon>
        <taxon>Lachnospirales</taxon>
        <taxon>Lachnospiraceae</taxon>
        <taxon>Parablautia</taxon>
    </lineage>
</organism>
<dbReference type="InterPro" id="IPR049222">
    <property type="entry name" value="DUF6870"/>
</dbReference>
<dbReference type="OrthoDB" id="9797040at2"/>
<dbReference type="EMBL" id="RAYQ01000010">
    <property type="protein sequence ID" value="RKI91256.1"/>
    <property type="molecule type" value="Genomic_DNA"/>
</dbReference>
<dbReference type="Pfam" id="PF21757">
    <property type="entry name" value="DUF6870"/>
    <property type="match status" value="1"/>
</dbReference>
<proteinExistence type="predicted"/>
<evidence type="ECO:0000259" key="1">
    <source>
        <dbReference type="Pfam" id="PF21757"/>
    </source>
</evidence>
<dbReference type="AlphaFoldDB" id="A0A3A9AVI4"/>
<reference evidence="2 3" key="1">
    <citation type="submission" date="2018-09" db="EMBL/GenBank/DDBJ databases">
        <title>Murine metabolic-syndrome-specific gut microbial biobank.</title>
        <authorList>
            <person name="Liu C."/>
        </authorList>
    </citation>
    <scope>NUCLEOTIDE SEQUENCE [LARGE SCALE GENOMIC DNA]</scope>
    <source>
        <strain evidence="2 3">0.1xD8-82</strain>
    </source>
</reference>
<dbReference type="Proteomes" id="UP000280696">
    <property type="component" value="Unassembled WGS sequence"/>
</dbReference>
<evidence type="ECO:0000313" key="3">
    <source>
        <dbReference type="Proteomes" id="UP000280696"/>
    </source>
</evidence>
<sequence length="89" mass="10276">MELTREKLQEMAAVDIRGVDINSLTDLRDIVVDTKKPVAQKLASFAAQTNNVYVHRIGDYIVKVRFMEEGPTIDDKMEEYLRRLAEIHI</sequence>
<feature type="domain" description="DUF6870" evidence="1">
    <location>
        <begin position="11"/>
        <end position="81"/>
    </location>
</feature>
<accession>A0A3A9AVI4</accession>
<evidence type="ECO:0000313" key="2">
    <source>
        <dbReference type="EMBL" id="RKI91256.1"/>
    </source>
</evidence>